<dbReference type="EMBL" id="CP003364">
    <property type="protein sequence ID" value="AGA26222.1"/>
    <property type="molecule type" value="Genomic_DNA"/>
</dbReference>
<keyword evidence="4" id="KW-1185">Reference proteome</keyword>
<feature type="chain" id="PRO_5003939992" evidence="2">
    <location>
        <begin position="24"/>
        <end position="70"/>
    </location>
</feature>
<organism evidence="3 4">
    <name type="scientific">Singulisphaera acidiphila (strain ATCC BAA-1392 / DSM 18658 / VKM B-2454 / MOB10)</name>
    <dbReference type="NCBI Taxonomy" id="886293"/>
    <lineage>
        <taxon>Bacteria</taxon>
        <taxon>Pseudomonadati</taxon>
        <taxon>Planctomycetota</taxon>
        <taxon>Planctomycetia</taxon>
        <taxon>Isosphaerales</taxon>
        <taxon>Isosphaeraceae</taxon>
        <taxon>Singulisphaera</taxon>
    </lineage>
</organism>
<dbReference type="AlphaFoldDB" id="L0DAE7"/>
<reference evidence="3 4" key="1">
    <citation type="submission" date="2012-02" db="EMBL/GenBank/DDBJ databases">
        <title>Complete sequence of chromosome of Singulisphaera acidiphila DSM 18658.</title>
        <authorList>
            <consortium name="US DOE Joint Genome Institute (JGI-PGF)"/>
            <person name="Lucas S."/>
            <person name="Copeland A."/>
            <person name="Lapidus A."/>
            <person name="Glavina del Rio T."/>
            <person name="Dalin E."/>
            <person name="Tice H."/>
            <person name="Bruce D."/>
            <person name="Goodwin L."/>
            <person name="Pitluck S."/>
            <person name="Peters L."/>
            <person name="Ovchinnikova G."/>
            <person name="Chertkov O."/>
            <person name="Kyrpides N."/>
            <person name="Mavromatis K."/>
            <person name="Ivanova N."/>
            <person name="Brettin T."/>
            <person name="Detter J.C."/>
            <person name="Han C."/>
            <person name="Larimer F."/>
            <person name="Land M."/>
            <person name="Hauser L."/>
            <person name="Markowitz V."/>
            <person name="Cheng J.-F."/>
            <person name="Hugenholtz P."/>
            <person name="Woyke T."/>
            <person name="Wu D."/>
            <person name="Tindall B."/>
            <person name="Pomrenke H."/>
            <person name="Brambilla E."/>
            <person name="Klenk H.-P."/>
            <person name="Eisen J.A."/>
        </authorList>
    </citation>
    <scope>NUCLEOTIDE SEQUENCE [LARGE SCALE GENOMIC DNA]</scope>
    <source>
        <strain evidence="4">ATCC BAA-1392 / DSM 18658 / VKM B-2454 / MOB10</strain>
    </source>
</reference>
<protein>
    <submittedName>
        <fullName evidence="3">Uncharacterized protein</fullName>
    </submittedName>
</protein>
<dbReference type="OrthoDB" id="9912866at2"/>
<feature type="region of interest" description="Disordered" evidence="1">
    <location>
        <begin position="30"/>
        <end position="70"/>
    </location>
</feature>
<evidence type="ECO:0000256" key="2">
    <source>
        <dbReference type="SAM" id="SignalP"/>
    </source>
</evidence>
<dbReference type="HOGENOM" id="CLU_2755699_0_0_0"/>
<accession>L0DAE7</accession>
<evidence type="ECO:0000256" key="1">
    <source>
        <dbReference type="SAM" id="MobiDB-lite"/>
    </source>
</evidence>
<sequence length="70" mass="7245">MMTRTTWCRAAVGGQALALALIAGCGSKEPDLTPDPALASKPFPKVDSPADKVKPKPASFPKVGDRRAGP</sequence>
<dbReference type="Proteomes" id="UP000010798">
    <property type="component" value="Chromosome"/>
</dbReference>
<dbReference type="KEGG" id="saci:Sinac_1858"/>
<evidence type="ECO:0000313" key="4">
    <source>
        <dbReference type="Proteomes" id="UP000010798"/>
    </source>
</evidence>
<feature type="signal peptide" evidence="2">
    <location>
        <begin position="1"/>
        <end position="23"/>
    </location>
</feature>
<proteinExistence type="predicted"/>
<evidence type="ECO:0000313" key="3">
    <source>
        <dbReference type="EMBL" id="AGA26222.1"/>
    </source>
</evidence>
<keyword evidence="2" id="KW-0732">Signal</keyword>
<dbReference type="PROSITE" id="PS51257">
    <property type="entry name" value="PROKAR_LIPOPROTEIN"/>
    <property type="match status" value="1"/>
</dbReference>
<name>L0DAE7_SINAD</name>
<gene>
    <name evidence="3" type="ordered locus">Sinac_1858</name>
</gene>
<dbReference type="RefSeq" id="WP_015245389.1">
    <property type="nucleotide sequence ID" value="NC_019892.1"/>
</dbReference>